<sequence>MSNSGLCIGATPRSLMNCAHAGAKPDGVKIALSLISPLALLLRERDSKAERRAARRAIIQPAAIRPNNATSVEIARACQLSCKHRRIFIK</sequence>
<name>A0A4C1STU7_EUMVA</name>
<evidence type="ECO:0000313" key="1">
    <source>
        <dbReference type="EMBL" id="GBP04668.1"/>
    </source>
</evidence>
<gene>
    <name evidence="1" type="ORF">EVAR_3988_1</name>
</gene>
<organism evidence="1 2">
    <name type="scientific">Eumeta variegata</name>
    <name type="common">Bagworm moth</name>
    <name type="synonym">Eumeta japonica</name>
    <dbReference type="NCBI Taxonomy" id="151549"/>
    <lineage>
        <taxon>Eukaryota</taxon>
        <taxon>Metazoa</taxon>
        <taxon>Ecdysozoa</taxon>
        <taxon>Arthropoda</taxon>
        <taxon>Hexapoda</taxon>
        <taxon>Insecta</taxon>
        <taxon>Pterygota</taxon>
        <taxon>Neoptera</taxon>
        <taxon>Endopterygota</taxon>
        <taxon>Lepidoptera</taxon>
        <taxon>Glossata</taxon>
        <taxon>Ditrysia</taxon>
        <taxon>Tineoidea</taxon>
        <taxon>Psychidae</taxon>
        <taxon>Oiketicinae</taxon>
        <taxon>Eumeta</taxon>
    </lineage>
</organism>
<comment type="caution">
    <text evidence="1">The sequence shown here is derived from an EMBL/GenBank/DDBJ whole genome shotgun (WGS) entry which is preliminary data.</text>
</comment>
<dbReference type="EMBL" id="BGZK01000014">
    <property type="protein sequence ID" value="GBP04668.1"/>
    <property type="molecule type" value="Genomic_DNA"/>
</dbReference>
<protein>
    <submittedName>
        <fullName evidence="1">Uncharacterized protein</fullName>
    </submittedName>
</protein>
<dbReference type="AlphaFoldDB" id="A0A4C1STU7"/>
<reference evidence="1 2" key="1">
    <citation type="journal article" date="2019" name="Commun. Biol.">
        <title>The bagworm genome reveals a unique fibroin gene that provides high tensile strength.</title>
        <authorList>
            <person name="Kono N."/>
            <person name="Nakamura H."/>
            <person name="Ohtoshi R."/>
            <person name="Tomita M."/>
            <person name="Numata K."/>
            <person name="Arakawa K."/>
        </authorList>
    </citation>
    <scope>NUCLEOTIDE SEQUENCE [LARGE SCALE GENOMIC DNA]</scope>
</reference>
<evidence type="ECO:0000313" key="2">
    <source>
        <dbReference type="Proteomes" id="UP000299102"/>
    </source>
</evidence>
<keyword evidence="2" id="KW-1185">Reference proteome</keyword>
<accession>A0A4C1STU7</accession>
<dbReference type="Proteomes" id="UP000299102">
    <property type="component" value="Unassembled WGS sequence"/>
</dbReference>
<proteinExistence type="predicted"/>